<dbReference type="Gene3D" id="3.20.20.70">
    <property type="entry name" value="Aldolase class I"/>
    <property type="match status" value="1"/>
</dbReference>
<dbReference type="PANTHER" id="PTHR43524">
    <property type="entry name" value="RADICAL SAM SUPERFAMILY PROTEIN"/>
    <property type="match status" value="1"/>
</dbReference>
<dbReference type="PANTHER" id="PTHR43524:SF1">
    <property type="entry name" value="RADICAL SAM SUPERFAMILY PROTEIN"/>
    <property type="match status" value="1"/>
</dbReference>
<dbReference type="EMBL" id="VULZ01000005">
    <property type="protein sequence ID" value="MSS14627.1"/>
    <property type="molecule type" value="Genomic_DNA"/>
</dbReference>
<keyword evidence="1" id="KW-0949">S-adenosyl-L-methionine</keyword>
<accession>A0A6L5X579</accession>
<gene>
    <name evidence="6" type="ORF">FYJ35_06160</name>
</gene>
<evidence type="ECO:0000313" key="7">
    <source>
        <dbReference type="Proteomes" id="UP000481852"/>
    </source>
</evidence>
<dbReference type="SFLD" id="SFLDS00029">
    <property type="entry name" value="Radical_SAM"/>
    <property type="match status" value="1"/>
</dbReference>
<feature type="domain" description="Radical SAM core" evidence="5">
    <location>
        <begin position="107"/>
        <end position="321"/>
    </location>
</feature>
<keyword evidence="3" id="KW-0408">Iron</keyword>
<dbReference type="InterPro" id="IPR013785">
    <property type="entry name" value="Aldolase_TIM"/>
</dbReference>
<dbReference type="InterPro" id="IPR058240">
    <property type="entry name" value="rSAM_sf"/>
</dbReference>
<evidence type="ECO:0000313" key="6">
    <source>
        <dbReference type="EMBL" id="MSS14627.1"/>
    </source>
</evidence>
<dbReference type="InterPro" id="IPR006638">
    <property type="entry name" value="Elp3/MiaA/NifB-like_rSAM"/>
</dbReference>
<organism evidence="6 7">
    <name type="scientific">Porcincola intestinalis</name>
    <dbReference type="NCBI Taxonomy" id="2606632"/>
    <lineage>
        <taxon>Bacteria</taxon>
        <taxon>Bacillati</taxon>
        <taxon>Bacillota</taxon>
        <taxon>Clostridia</taxon>
        <taxon>Lachnospirales</taxon>
        <taxon>Lachnospiraceae</taxon>
        <taxon>Porcincola</taxon>
    </lineage>
</organism>
<dbReference type="GO" id="GO:0003824">
    <property type="term" value="F:catalytic activity"/>
    <property type="evidence" value="ECO:0007669"/>
    <property type="project" value="InterPro"/>
</dbReference>
<dbReference type="GO" id="GO:0046872">
    <property type="term" value="F:metal ion binding"/>
    <property type="evidence" value="ECO:0007669"/>
    <property type="project" value="UniProtKB-KW"/>
</dbReference>
<dbReference type="RefSeq" id="WP_154524635.1">
    <property type="nucleotide sequence ID" value="NZ_JAQYJL010000026.1"/>
</dbReference>
<protein>
    <submittedName>
        <fullName evidence="6">Radical SAM protein</fullName>
    </submittedName>
</protein>
<keyword evidence="4" id="KW-0411">Iron-sulfur</keyword>
<dbReference type="Proteomes" id="UP000481852">
    <property type="component" value="Unassembled WGS sequence"/>
</dbReference>
<dbReference type="GO" id="GO:0051536">
    <property type="term" value="F:iron-sulfur cluster binding"/>
    <property type="evidence" value="ECO:0007669"/>
    <property type="project" value="UniProtKB-KW"/>
</dbReference>
<evidence type="ECO:0000259" key="5">
    <source>
        <dbReference type="PROSITE" id="PS51918"/>
    </source>
</evidence>
<dbReference type="Pfam" id="PF04055">
    <property type="entry name" value="Radical_SAM"/>
    <property type="match status" value="1"/>
</dbReference>
<evidence type="ECO:0000256" key="4">
    <source>
        <dbReference type="ARBA" id="ARBA00023014"/>
    </source>
</evidence>
<dbReference type="InterPro" id="IPR007197">
    <property type="entry name" value="rSAM"/>
</dbReference>
<dbReference type="SFLD" id="SFLDG01067">
    <property type="entry name" value="SPASM/twitch_domain_containing"/>
    <property type="match status" value="1"/>
</dbReference>
<dbReference type="AlphaFoldDB" id="A0A6L5X579"/>
<proteinExistence type="predicted"/>
<reference evidence="6 7" key="1">
    <citation type="submission" date="2019-08" db="EMBL/GenBank/DDBJ databases">
        <title>In-depth cultivation of the pig gut microbiome towards novel bacterial diversity and tailored functional studies.</title>
        <authorList>
            <person name="Wylensek D."/>
            <person name="Hitch T.C.A."/>
            <person name="Clavel T."/>
        </authorList>
    </citation>
    <scope>NUCLEOTIDE SEQUENCE [LARGE SCALE GENOMIC DNA]</scope>
    <source>
        <strain evidence="6 7">Oil+RF-744-WCA-WT-11</strain>
    </source>
</reference>
<dbReference type="CDD" id="cd01335">
    <property type="entry name" value="Radical_SAM"/>
    <property type="match status" value="1"/>
</dbReference>
<dbReference type="SMART" id="SM00729">
    <property type="entry name" value="Elp3"/>
    <property type="match status" value="1"/>
</dbReference>
<dbReference type="SUPFAM" id="SSF102114">
    <property type="entry name" value="Radical SAM enzymes"/>
    <property type="match status" value="1"/>
</dbReference>
<dbReference type="Pfam" id="PF13186">
    <property type="entry name" value="SPASM"/>
    <property type="match status" value="1"/>
</dbReference>
<evidence type="ECO:0000256" key="1">
    <source>
        <dbReference type="ARBA" id="ARBA00022691"/>
    </source>
</evidence>
<evidence type="ECO:0000256" key="3">
    <source>
        <dbReference type="ARBA" id="ARBA00023004"/>
    </source>
</evidence>
<comment type="caution">
    <text evidence="6">The sequence shown here is derived from an EMBL/GenBank/DDBJ whole genome shotgun (WGS) entry which is preliminary data.</text>
</comment>
<name>A0A6L5X579_9FIRM</name>
<dbReference type="CDD" id="cd21128">
    <property type="entry name" value="SPASM_rSAM"/>
    <property type="match status" value="1"/>
</dbReference>
<evidence type="ECO:0000256" key="2">
    <source>
        <dbReference type="ARBA" id="ARBA00022723"/>
    </source>
</evidence>
<dbReference type="InterPro" id="IPR023885">
    <property type="entry name" value="4Fe4S-binding_SPASM_dom"/>
</dbReference>
<keyword evidence="7" id="KW-1185">Reference proteome</keyword>
<dbReference type="PROSITE" id="PS51918">
    <property type="entry name" value="RADICAL_SAM"/>
    <property type="match status" value="1"/>
</dbReference>
<sequence>MASFTHKAARLAFSKALDVMLDRVYKDREKGLTDALNVIEKFAPDTFSKETYAMFRKFLTDPNEKWNQYLNKLIDELDPNVLKMTLLNLVFEAMINGTKTIRANREKYGCNIPWLILMDPTSACNLHCTGCWAAEYGHKLNLSFEDLDRIVTQGKELGVYFYMFTGGEPLVRKADILKLCKKHHDCEFHAYTNGTLIDDEFAEEVRKVGNLSFSISLEGFSEVNDLRRGDGVFARVMKAMDILKAHGCFFGTSICYTAKNLETVTSDEFLDMEIEKGVRFSWYFHLMPVGMKAAPDLMPSPEQREYIYHRIREIRANKGGKMIYTMDFQNDGEFVGGCIAGGRNYFHINANGDAEPCVFIHYSDSNIHEKSVLECLQSPLFMQYRAHQPFNKNMLRPCPMLENPGVLTQMVNKSGAHSTDLQEPESAEHLCGKCVDYAKAWKPVADKLWAQTDYHPHKYENWAGFSQKDASGAEASRS</sequence>
<keyword evidence="2" id="KW-0479">Metal-binding</keyword>